<accession>A0A2V3U322</accession>
<sequence>MIRPLDPVTTYDLNAYVDGQLDMPRRIEVEDHLARHPEAAARVMADMRTRDELRLAFAEHSSLARPQTTETARRLERGLARSRALSRLRRFATAAVIATAGWIAHAEFTGSASTAAPIPAAFVDDAVKAHRIEAARMAAGAVAPPSATYDPAAIRASTALAMPSLPAGWRVLDIQILPAAAGSSVEIVFDADDLGRVSLFAARADSFAVVAPAAERRNSETVAYWQMGDMAYALTGRADRALVAAARTLASALY</sequence>
<comment type="caution">
    <text evidence="1">The sequence shown here is derived from an EMBL/GenBank/DDBJ whole genome shotgun (WGS) entry which is preliminary data.</text>
</comment>
<dbReference type="RefSeq" id="WP_110376345.1">
    <property type="nucleotide sequence ID" value="NZ_CAKNFM010000006.1"/>
</dbReference>
<protein>
    <submittedName>
        <fullName evidence="1">Anti-sigma factor RsiW</fullName>
    </submittedName>
</protein>
<dbReference type="Proteomes" id="UP000248021">
    <property type="component" value="Unassembled WGS sequence"/>
</dbReference>
<proteinExistence type="predicted"/>
<keyword evidence="2" id="KW-1185">Reference proteome</keyword>
<name>A0A2V3U322_9HYPH</name>
<organism evidence="1 2">
    <name type="scientific">Chelatococcus asaccharovorans</name>
    <dbReference type="NCBI Taxonomy" id="28210"/>
    <lineage>
        <taxon>Bacteria</taxon>
        <taxon>Pseudomonadati</taxon>
        <taxon>Pseudomonadota</taxon>
        <taxon>Alphaproteobacteria</taxon>
        <taxon>Hyphomicrobiales</taxon>
        <taxon>Chelatococcaceae</taxon>
        <taxon>Chelatococcus</taxon>
    </lineage>
</organism>
<dbReference type="EMBL" id="QJJK01000008">
    <property type="protein sequence ID" value="PXW56633.1"/>
    <property type="molecule type" value="Genomic_DNA"/>
</dbReference>
<dbReference type="OrthoDB" id="9152892at2"/>
<dbReference type="AlphaFoldDB" id="A0A2V3U322"/>
<gene>
    <name evidence="1" type="ORF">C7450_108386</name>
</gene>
<evidence type="ECO:0000313" key="1">
    <source>
        <dbReference type="EMBL" id="PXW56633.1"/>
    </source>
</evidence>
<evidence type="ECO:0000313" key="2">
    <source>
        <dbReference type="Proteomes" id="UP000248021"/>
    </source>
</evidence>
<reference evidence="1 2" key="1">
    <citation type="submission" date="2018-05" db="EMBL/GenBank/DDBJ databases">
        <title>Genomic Encyclopedia of Type Strains, Phase IV (KMG-IV): sequencing the most valuable type-strain genomes for metagenomic binning, comparative biology and taxonomic classification.</title>
        <authorList>
            <person name="Goeker M."/>
        </authorList>
    </citation>
    <scope>NUCLEOTIDE SEQUENCE [LARGE SCALE GENOMIC DNA]</scope>
    <source>
        <strain evidence="1 2">DSM 6462</strain>
    </source>
</reference>